<accession>Q33BB7</accession>
<evidence type="ECO:0000256" key="1">
    <source>
        <dbReference type="SAM" id="MobiDB-lite"/>
    </source>
</evidence>
<feature type="compositionally biased region" description="Basic and acidic residues" evidence="1">
    <location>
        <begin position="47"/>
        <end position="58"/>
    </location>
</feature>
<proteinExistence type="predicted"/>
<evidence type="ECO:0000313" key="2">
    <source>
        <dbReference type="EMBL" id="ABB46654.1"/>
    </source>
</evidence>
<reference evidence="2" key="2">
    <citation type="submission" date="2003-05" db="EMBL/GenBank/DDBJ databases">
        <authorList>
            <person name="Buell C.R."/>
            <person name="Wing R.A."/>
            <person name="McCombie W.R."/>
            <person name="Messing J."/>
            <person name="Yuan Q."/>
            <person name="Ouyang S."/>
        </authorList>
    </citation>
    <scope>NUCLEOTIDE SEQUENCE</scope>
</reference>
<gene>
    <name evidence="2" type="ordered locus">LOC_Os10g03450</name>
</gene>
<dbReference type="AlphaFoldDB" id="Q33BB7"/>
<reference evidence="2" key="3">
    <citation type="submission" date="2006-07" db="EMBL/GenBank/DDBJ databases">
        <authorList>
            <person name="Buell R."/>
        </authorList>
    </citation>
    <scope>NUCLEOTIDE SEQUENCE</scope>
</reference>
<feature type="region of interest" description="Disordered" evidence="1">
    <location>
        <begin position="39"/>
        <end position="73"/>
    </location>
</feature>
<name>Q33BB7_ORYSJ</name>
<protein>
    <submittedName>
        <fullName evidence="2">Uncharacterized protein</fullName>
    </submittedName>
</protein>
<feature type="region of interest" description="Disordered" evidence="1">
    <location>
        <begin position="113"/>
        <end position="144"/>
    </location>
</feature>
<organism evidence="2">
    <name type="scientific">Oryza sativa subsp. japonica</name>
    <name type="common">Rice</name>
    <dbReference type="NCBI Taxonomy" id="39947"/>
    <lineage>
        <taxon>Eukaryota</taxon>
        <taxon>Viridiplantae</taxon>
        <taxon>Streptophyta</taxon>
        <taxon>Embryophyta</taxon>
        <taxon>Tracheophyta</taxon>
        <taxon>Spermatophyta</taxon>
        <taxon>Magnoliopsida</taxon>
        <taxon>Liliopsida</taxon>
        <taxon>Poales</taxon>
        <taxon>Poaceae</taxon>
        <taxon>BOP clade</taxon>
        <taxon>Oryzoideae</taxon>
        <taxon>Oryzeae</taxon>
        <taxon>Oryzinae</taxon>
        <taxon>Oryza</taxon>
        <taxon>Oryza sativa</taxon>
    </lineage>
</organism>
<sequence length="170" mass="18056">MNTNASLKGQLPCTWTWPSSAAADEITLVDGEFRWERHGAAAAGDGVPHEGLEPRPVEEEGEGVAAAEEGQPLAGALPEREALGGDAVGWIKRGSEQGVAVVVDEEAEQRGAPVVVGAEAAEEDRAGDEAAPALADEGGAEEGRRLRWEAEEDLGEEIVVISRRSRRRRR</sequence>
<dbReference type="EMBL" id="DP000086">
    <property type="protein sequence ID" value="ABB46654.1"/>
    <property type="molecule type" value="Genomic_DNA"/>
</dbReference>
<reference evidence="2" key="1">
    <citation type="journal article" date="2003" name="Science">
        <title>In-depth view of structure, activity, and evolution of rice chromosome 10.</title>
        <authorList>
            <consortium name="Rice Chromosome 10 Sequencing Consortium"/>
        </authorList>
    </citation>
    <scope>NUCLEOTIDE SEQUENCE [LARGE SCALE GENOMIC DNA]</scope>
</reference>